<keyword evidence="1" id="KW-0812">Transmembrane</keyword>
<name>A0A919JSS7_9ACTN</name>
<protein>
    <recommendedName>
        <fullName evidence="2">GGDEF domain-containing protein</fullName>
    </recommendedName>
</protein>
<keyword evidence="1" id="KW-0472">Membrane</keyword>
<evidence type="ECO:0000313" key="4">
    <source>
        <dbReference type="Proteomes" id="UP000636960"/>
    </source>
</evidence>
<dbReference type="InterPro" id="IPR043128">
    <property type="entry name" value="Rev_trsase/Diguanyl_cyclase"/>
</dbReference>
<accession>A0A919JSS7</accession>
<dbReference type="InterPro" id="IPR029787">
    <property type="entry name" value="Nucleotide_cyclase"/>
</dbReference>
<dbReference type="RefSeq" id="WP_275410812.1">
    <property type="nucleotide sequence ID" value="NZ_BOMV01000001.1"/>
</dbReference>
<keyword evidence="1" id="KW-1133">Transmembrane helix</keyword>
<comment type="caution">
    <text evidence="3">The sequence shown here is derived from an EMBL/GenBank/DDBJ whole genome shotgun (WGS) entry which is preliminary data.</text>
</comment>
<sequence length="423" mass="45155">MPAHFHRDPIRALRLLFLAFLVMAGVLGQIQAHAAGASGAAQAITAVLVGCILVLRVLEFRTGRLVPFLVDPIELAAVGAVLLTLGQVQPVFGLIFTLLLFRAATGRLRRVLTTMAGYVALTVTASVVLGIDVTIDMYQGMVTVTVLVYGMRHLLLRLRDEQQRQDRMFAEVLGRLPFPVLVTGDQGDVLLANAAATALTGPLDEVQARTTDGTPVDLRRLTPGEHSLELQLNDETQVVVETVPTEHGTIVALLDVTAQRGYEERLEHAAYHDPLTGLPNRALLWERFAAVADGPYAVLLVDLDGFKTINDTYGHQAGDELLCQVAARLRHACGTEATVARLGGDEFAVLLPGARAELATATAMAIRGVFDWPAPLSTGPVPVGGSIGYALGGPGRSLDEVFAGADAAMYADKHGRRTASVRL</sequence>
<dbReference type="InterPro" id="IPR000160">
    <property type="entry name" value="GGDEF_dom"/>
</dbReference>
<dbReference type="SUPFAM" id="SSF55073">
    <property type="entry name" value="Nucleotide cyclase"/>
    <property type="match status" value="1"/>
</dbReference>
<feature type="transmembrane region" description="Helical" evidence="1">
    <location>
        <begin position="137"/>
        <end position="155"/>
    </location>
</feature>
<reference evidence="3" key="1">
    <citation type="submission" date="2021-01" db="EMBL/GenBank/DDBJ databases">
        <title>Whole genome shotgun sequence of Actinoplanes rishiriensis NBRC 108556.</title>
        <authorList>
            <person name="Komaki H."/>
            <person name="Tamura T."/>
        </authorList>
    </citation>
    <scope>NUCLEOTIDE SEQUENCE</scope>
    <source>
        <strain evidence="3">NBRC 108556</strain>
    </source>
</reference>
<organism evidence="3 4">
    <name type="scientific">Paractinoplanes rishiriensis</name>
    <dbReference type="NCBI Taxonomy" id="1050105"/>
    <lineage>
        <taxon>Bacteria</taxon>
        <taxon>Bacillati</taxon>
        <taxon>Actinomycetota</taxon>
        <taxon>Actinomycetes</taxon>
        <taxon>Micromonosporales</taxon>
        <taxon>Micromonosporaceae</taxon>
        <taxon>Paractinoplanes</taxon>
    </lineage>
</organism>
<dbReference type="NCBIfam" id="TIGR00254">
    <property type="entry name" value="GGDEF"/>
    <property type="match status" value="1"/>
</dbReference>
<dbReference type="InterPro" id="IPR052155">
    <property type="entry name" value="Biofilm_reg_signaling"/>
</dbReference>
<evidence type="ECO:0000259" key="2">
    <source>
        <dbReference type="PROSITE" id="PS50887"/>
    </source>
</evidence>
<dbReference type="AlphaFoldDB" id="A0A919JSS7"/>
<dbReference type="PROSITE" id="PS50887">
    <property type="entry name" value="GGDEF"/>
    <property type="match status" value="1"/>
</dbReference>
<proteinExistence type="predicted"/>
<feature type="transmembrane region" description="Helical" evidence="1">
    <location>
        <begin position="40"/>
        <end position="58"/>
    </location>
</feature>
<dbReference type="EMBL" id="BOMV01000001">
    <property type="protein sequence ID" value="GIE92538.1"/>
    <property type="molecule type" value="Genomic_DNA"/>
</dbReference>
<evidence type="ECO:0000313" key="3">
    <source>
        <dbReference type="EMBL" id="GIE92538.1"/>
    </source>
</evidence>
<gene>
    <name evidence="3" type="ORF">Ari01nite_00030</name>
</gene>
<dbReference type="PANTHER" id="PTHR44757">
    <property type="entry name" value="DIGUANYLATE CYCLASE DGCP"/>
    <property type="match status" value="1"/>
</dbReference>
<dbReference type="Pfam" id="PF00990">
    <property type="entry name" value="GGDEF"/>
    <property type="match status" value="1"/>
</dbReference>
<feature type="transmembrane region" description="Helical" evidence="1">
    <location>
        <begin position="111"/>
        <end position="131"/>
    </location>
</feature>
<evidence type="ECO:0000256" key="1">
    <source>
        <dbReference type="SAM" id="Phobius"/>
    </source>
</evidence>
<dbReference type="CDD" id="cd01949">
    <property type="entry name" value="GGDEF"/>
    <property type="match status" value="1"/>
</dbReference>
<feature type="domain" description="GGDEF" evidence="2">
    <location>
        <begin position="294"/>
        <end position="423"/>
    </location>
</feature>
<dbReference type="PANTHER" id="PTHR44757:SF2">
    <property type="entry name" value="BIOFILM ARCHITECTURE MAINTENANCE PROTEIN MBAA"/>
    <property type="match status" value="1"/>
</dbReference>
<dbReference type="Proteomes" id="UP000636960">
    <property type="component" value="Unassembled WGS sequence"/>
</dbReference>
<dbReference type="Gene3D" id="3.30.70.270">
    <property type="match status" value="1"/>
</dbReference>
<feature type="transmembrane region" description="Helical" evidence="1">
    <location>
        <begin position="88"/>
        <end position="104"/>
    </location>
</feature>
<feature type="transmembrane region" description="Helical" evidence="1">
    <location>
        <begin position="12"/>
        <end position="34"/>
    </location>
</feature>
<dbReference type="SMART" id="SM00267">
    <property type="entry name" value="GGDEF"/>
    <property type="match status" value="1"/>
</dbReference>
<keyword evidence="4" id="KW-1185">Reference proteome</keyword>